<evidence type="ECO:0000256" key="1">
    <source>
        <dbReference type="SAM" id="MobiDB-lite"/>
    </source>
</evidence>
<evidence type="ECO:0000313" key="3">
    <source>
        <dbReference type="Proteomes" id="UP001519460"/>
    </source>
</evidence>
<feature type="region of interest" description="Disordered" evidence="1">
    <location>
        <begin position="135"/>
        <end position="160"/>
    </location>
</feature>
<proteinExistence type="predicted"/>
<protein>
    <submittedName>
        <fullName evidence="2">Uncharacterized protein</fullName>
    </submittedName>
</protein>
<comment type="caution">
    <text evidence="2">The sequence shown here is derived from an EMBL/GenBank/DDBJ whole genome shotgun (WGS) entry which is preliminary data.</text>
</comment>
<feature type="compositionally biased region" description="Low complexity" evidence="1">
    <location>
        <begin position="147"/>
        <end position="158"/>
    </location>
</feature>
<gene>
    <name evidence="2" type="ORF">BaRGS_00013681</name>
</gene>
<name>A0ABD0L695_9CAEN</name>
<sequence>MRERERFSTLSHSISLSRAGYLCVSSFHVLGIQRLRILLFPTCNPRTPSVEVFNAGEEVGVNRGAVFCDNTSHVLRHKHRLCLGFSDRNPALLTRKHKPEANGTQGVLAPTPSRLEICLGTRVCCPGLPSSSRRLATQTRTSPRYDTLTPTPASTSLLHPHRPFTPRSSDFIPTSPHPLLVPSVSLHNLSTRCEDKKPSGVLDRKYELTVPELGVVVFPKHVLASVCWWVWLFLA</sequence>
<organism evidence="2 3">
    <name type="scientific">Batillaria attramentaria</name>
    <dbReference type="NCBI Taxonomy" id="370345"/>
    <lineage>
        <taxon>Eukaryota</taxon>
        <taxon>Metazoa</taxon>
        <taxon>Spiralia</taxon>
        <taxon>Lophotrochozoa</taxon>
        <taxon>Mollusca</taxon>
        <taxon>Gastropoda</taxon>
        <taxon>Caenogastropoda</taxon>
        <taxon>Sorbeoconcha</taxon>
        <taxon>Cerithioidea</taxon>
        <taxon>Batillariidae</taxon>
        <taxon>Batillaria</taxon>
    </lineage>
</organism>
<evidence type="ECO:0000313" key="2">
    <source>
        <dbReference type="EMBL" id="KAK7495041.1"/>
    </source>
</evidence>
<accession>A0ABD0L695</accession>
<feature type="compositionally biased region" description="Polar residues" evidence="1">
    <location>
        <begin position="135"/>
        <end position="144"/>
    </location>
</feature>
<keyword evidence="3" id="KW-1185">Reference proteome</keyword>
<dbReference type="EMBL" id="JACVVK020000078">
    <property type="protein sequence ID" value="KAK7495041.1"/>
    <property type="molecule type" value="Genomic_DNA"/>
</dbReference>
<dbReference type="AlphaFoldDB" id="A0ABD0L695"/>
<reference evidence="2 3" key="1">
    <citation type="journal article" date="2023" name="Sci. Data">
        <title>Genome assembly of the Korean intertidal mud-creeper Batillaria attramentaria.</title>
        <authorList>
            <person name="Patra A.K."/>
            <person name="Ho P.T."/>
            <person name="Jun S."/>
            <person name="Lee S.J."/>
            <person name="Kim Y."/>
            <person name="Won Y.J."/>
        </authorList>
    </citation>
    <scope>NUCLEOTIDE SEQUENCE [LARGE SCALE GENOMIC DNA]</scope>
    <source>
        <strain evidence="2">Wonlab-2016</strain>
    </source>
</reference>
<dbReference type="Proteomes" id="UP001519460">
    <property type="component" value="Unassembled WGS sequence"/>
</dbReference>